<organism evidence="3 4">
    <name type="scientific">Myxococcus landrumensis</name>
    <dbReference type="NCBI Taxonomy" id="2813577"/>
    <lineage>
        <taxon>Bacteria</taxon>
        <taxon>Pseudomonadati</taxon>
        <taxon>Myxococcota</taxon>
        <taxon>Myxococcia</taxon>
        <taxon>Myxococcales</taxon>
        <taxon>Cystobacterineae</taxon>
        <taxon>Myxococcaceae</taxon>
        <taxon>Myxococcus</taxon>
    </lineage>
</organism>
<dbReference type="Gene3D" id="2.60.40.3440">
    <property type="match status" value="4"/>
</dbReference>
<feature type="transmembrane region" description="Helical" evidence="2">
    <location>
        <begin position="1432"/>
        <end position="1450"/>
    </location>
</feature>
<dbReference type="Proteomes" id="UP000663090">
    <property type="component" value="Chromosome"/>
</dbReference>
<dbReference type="InterPro" id="IPR051561">
    <property type="entry name" value="FRAS1_ECM"/>
</dbReference>
<keyword evidence="2" id="KW-0472">Membrane</keyword>
<dbReference type="NCBIfam" id="NF012211">
    <property type="entry name" value="tand_rpt_95"/>
    <property type="match status" value="4"/>
</dbReference>
<dbReference type="EMBL" id="CP071091">
    <property type="protein sequence ID" value="QSQ15212.1"/>
    <property type="molecule type" value="Genomic_DNA"/>
</dbReference>
<dbReference type="RefSeq" id="WP_206716932.1">
    <property type="nucleotide sequence ID" value="NZ_CP071091.1"/>
</dbReference>
<accession>A0ABX7N8W3</accession>
<evidence type="ECO:0000313" key="3">
    <source>
        <dbReference type="EMBL" id="QSQ15212.1"/>
    </source>
</evidence>
<keyword evidence="4" id="KW-1185">Reference proteome</keyword>
<dbReference type="Pfam" id="PF17963">
    <property type="entry name" value="Big_9"/>
    <property type="match status" value="5"/>
</dbReference>
<keyword evidence="2" id="KW-1133">Transmembrane helix</keyword>
<protein>
    <submittedName>
        <fullName evidence="3">Tandem-95 repeat protein</fullName>
    </submittedName>
</protein>
<gene>
    <name evidence="3" type="ORF">JY572_03760</name>
</gene>
<feature type="region of interest" description="Disordered" evidence="1">
    <location>
        <begin position="1391"/>
        <end position="1436"/>
    </location>
</feature>
<evidence type="ECO:0000256" key="2">
    <source>
        <dbReference type="SAM" id="Phobius"/>
    </source>
</evidence>
<name>A0ABX7N8W3_9BACT</name>
<reference evidence="3 4" key="1">
    <citation type="submission" date="2021-02" db="EMBL/GenBank/DDBJ databases">
        <title>De Novo genome assembly of isolated myxobacteria.</title>
        <authorList>
            <person name="Stevens D.C."/>
        </authorList>
    </citation>
    <scope>NUCLEOTIDE SEQUENCE [LARGE SCALE GENOMIC DNA]</scope>
    <source>
        <strain evidence="3 4">SCHIC003</strain>
    </source>
</reference>
<keyword evidence="2" id="KW-0812">Transmembrane</keyword>
<dbReference type="PANTHER" id="PTHR45739:SF8">
    <property type="entry name" value="FRAS1-RELATED EXTRACELLULAR MATRIX PROTEIN 1"/>
    <property type="match status" value="1"/>
</dbReference>
<sequence length="1462" mass="155987">MPSSREWLRGSACRVALVLLTVPIAFSLEGPPPAPEPPRFDVAAMIHTVQHAFRADGDGWEGGSETYSARVSDEGVAFTPLHGATVKLSRARMTRGGVDLPLTPAQGRVEADGSLSLSREQVVEHLRNRPEGLEQQWSFTTAPPGVGELVVQLPVDARFAATTGNGLRMEEARGGLGIRDGHATWVDARGERTPIPANFEAGTVTLRVPSKVIEQSTWPASLTPVISPEIEVEPPTFGAARDGQQRPAIASDGDNYLLVWLDSRSRRYEDMIFAARVSAAGQLLDPGGIILARAQTNPGLPSVAFDGTNYFVTWSGLKWPSDSSFQEGLFGVRVTTSGQVLDTTVLTLATRPYNTASMPTKIASDGENLLIAWEGTSSISTLRVSPDGAPAGPLTRIDIGHDPSLIFDGENYLLVWEGSGIYGARITRQGVSLGSFEIASFRNAPANPAVSFDGVNFLVVWDENDPNTGHEPRNIMGARVTRQGTVLDRITICDEDWKQNEPEVVFDGTQHFVFWSDWRHWSRTFEYALYGARVTPDGTVREPWGLRLESSLRSEPVPGGAASNGKEALVTWQASTSSPGGWINITRMSPTSARLGTLTPASAANTQGEPAIASSGRGYLLVWTDFGWNGRDSNIRGTFLSASGEILTPSGFVIARDADEQTHPSVAFDGENYFVVWEQRSSFSRDIRIRGAQVAPWEASGRVGSAKLIHQGSDEFMAPRVTCSALVCLVVWRNDSSFNEVMGARVSRTGQVLDPQGLRLATAPNLDGLISLASDGSRFLVVWEQSPFGSSRNDVMATLVDSDGSVRSPSPIDVAQQAQSEQWPQVAFNGTDYVVTWVHDKRVHGARVSADGAVLDPTPLAISPPSHSVSTSPSITFDGVTTFVTWGLSRGAGEDALQGADVRPSGVVEQAPPMSTPGGERALAQALAAAGPRHFMLAYERFTAPPYSTERIHGRTLIDNQRPVATSQSAQLPEDTPLALTLLASDPDQDALTFTLVTPPRHGTLSGTGAQLTYTPESGFHGADSFSYRASDVSMTSEAATVSLTITSVEDVPTAQSLEVRIPQNGQDTITLAGQDGDGDALTFELLTSPAHGTLSGTPPNLSYIPARRFHGTDAFTYRVSDGKAASPAATVSITVWERARPPTATSDFASVDEDTPLAVTLRGLDPDDDSLTFAVVEPPQHGTLSGVAPNLTYTPKADFHGTDLLRFTVNDGRFISAPATVALTVSPVNDAPVARSSAVTVTQGGSVEVRLDGSDVDDKTLVFKVTQPPRFGTLSGTPPVLIYTPAPNAPRMDSLTFSVSDGAQTATASVSVSITVQVNASPVTREQRLTVKAGEKIDFELDAVDPEGQTLTFLLTSHPATGTLSGFPPRLSYQAPATFNGEVSFTYRTSDGSTSTTGVVRIQVTTPATEQPRPEEPRPSEGRERGRGCSAAPGSSAPVLLGLIALLAVRGLRRARVRRAS</sequence>
<evidence type="ECO:0000256" key="1">
    <source>
        <dbReference type="SAM" id="MobiDB-lite"/>
    </source>
</evidence>
<proteinExistence type="predicted"/>
<feature type="compositionally biased region" description="Basic and acidic residues" evidence="1">
    <location>
        <begin position="1413"/>
        <end position="1428"/>
    </location>
</feature>
<dbReference type="PANTHER" id="PTHR45739">
    <property type="entry name" value="MATRIX PROTEIN, PUTATIVE-RELATED"/>
    <property type="match status" value="1"/>
</dbReference>
<evidence type="ECO:0000313" key="4">
    <source>
        <dbReference type="Proteomes" id="UP000663090"/>
    </source>
</evidence>
<dbReference type="Gene3D" id="2.60.40.2810">
    <property type="match status" value="1"/>
</dbReference>